<reference evidence="1 2" key="1">
    <citation type="submission" date="2023-03" db="EMBL/GenBank/DDBJ databases">
        <title>Draft genome sequence of Streptomyces sp. RB6PN23 isolated from peat swamp forest in Thailand.</title>
        <authorList>
            <person name="Klaysubun C."/>
            <person name="Duangmal K."/>
        </authorList>
    </citation>
    <scope>NUCLEOTIDE SEQUENCE [LARGE SCALE GENOMIC DNA]</scope>
    <source>
        <strain evidence="1 2">RB6PN23</strain>
    </source>
</reference>
<name>A0ABT5ZWD8_9ACTN</name>
<comment type="caution">
    <text evidence="1">The sequence shown here is derived from an EMBL/GenBank/DDBJ whole genome shotgun (WGS) entry which is preliminary data.</text>
</comment>
<proteinExistence type="predicted"/>
<evidence type="ECO:0000313" key="1">
    <source>
        <dbReference type="EMBL" id="MDF3294132.1"/>
    </source>
</evidence>
<protein>
    <submittedName>
        <fullName evidence="1">Uncharacterized protein</fullName>
    </submittedName>
</protein>
<dbReference type="RefSeq" id="WP_276096942.1">
    <property type="nucleotide sequence ID" value="NZ_JARJBC010000036.1"/>
</dbReference>
<evidence type="ECO:0000313" key="2">
    <source>
        <dbReference type="Proteomes" id="UP001216579"/>
    </source>
</evidence>
<accession>A0ABT5ZWD8</accession>
<keyword evidence="2" id="KW-1185">Reference proteome</keyword>
<sequence>MAALTKPESSHPDDEDTLRNAWRDCRNWWSQRATTGQKIATVAAVATCVATTGAILAHSLGLFSAVDTTVTWTHGTYTVPQECAKGGILPIKINNAAPTGSTVRVDDPYYFAPLPLYRSGTSDASIPAVAIPAHGSVTVYLKLGEASLECANDAADVLRVESDSPPNPPEPPIN</sequence>
<gene>
    <name evidence="1" type="ORF">P3G67_33985</name>
</gene>
<dbReference type="EMBL" id="JARJBC010000036">
    <property type="protein sequence ID" value="MDF3294132.1"/>
    <property type="molecule type" value="Genomic_DNA"/>
</dbReference>
<organism evidence="1 2">
    <name type="scientific">Streptomyces silvisoli</name>
    <dbReference type="NCBI Taxonomy" id="3034235"/>
    <lineage>
        <taxon>Bacteria</taxon>
        <taxon>Bacillati</taxon>
        <taxon>Actinomycetota</taxon>
        <taxon>Actinomycetes</taxon>
        <taxon>Kitasatosporales</taxon>
        <taxon>Streptomycetaceae</taxon>
        <taxon>Streptomyces</taxon>
    </lineage>
</organism>
<dbReference type="Proteomes" id="UP001216579">
    <property type="component" value="Unassembled WGS sequence"/>
</dbReference>